<keyword evidence="1" id="KW-1133">Transmembrane helix</keyword>
<feature type="transmembrane region" description="Helical" evidence="1">
    <location>
        <begin position="12"/>
        <end position="32"/>
    </location>
</feature>
<dbReference type="PANTHER" id="PTHR33703">
    <property type="entry name" value="OS07G0691300 PROTEIN"/>
    <property type="match status" value="1"/>
</dbReference>
<sequence>MLASGGEQASPISIILIIILLGFLNFVFGSVVEKIVEGAVVGRSIGCRGENHRLKTEGENCRLKTEEMIQLKPNRNLSPTQLNIQELALPKEILEDSRNKGVVTALYEALNRRDAEKIQTILAPDLEWWFHGPPSDQFLMRILTGDKDSASDLFRFVPHSVAAFGPTVLAEGFDPTRSIAWVHAWTVTDGIITQVREYFNTSLTVTRIGNTDQSDCSISPLHCPSVWESSLPDRVGKSVPGLVLAI</sequence>
<reference evidence="2 3" key="1">
    <citation type="journal article" date="2021" name="Nat. Commun.">
        <title>Incipient diploidization of the medicinal plant Perilla within 10,000 years.</title>
        <authorList>
            <person name="Zhang Y."/>
            <person name="Shen Q."/>
            <person name="Leng L."/>
            <person name="Zhang D."/>
            <person name="Chen S."/>
            <person name="Shi Y."/>
            <person name="Ning Z."/>
            <person name="Chen S."/>
        </authorList>
    </citation>
    <scope>NUCLEOTIDE SEQUENCE [LARGE SCALE GENOMIC DNA]</scope>
    <source>
        <strain evidence="3">cv. PC099</strain>
    </source>
</reference>
<protein>
    <submittedName>
        <fullName evidence="2">Senescence associated gene 20 protein</fullName>
    </submittedName>
</protein>
<accession>A0AAD4JP42</accession>
<dbReference type="InterPro" id="IPR032710">
    <property type="entry name" value="NTF2-like_dom_sf"/>
</dbReference>
<gene>
    <name evidence="2" type="ORF">C2S53_015699</name>
</gene>
<dbReference type="InterPro" id="IPR009798">
    <property type="entry name" value="Wun1-like"/>
</dbReference>
<evidence type="ECO:0000313" key="2">
    <source>
        <dbReference type="EMBL" id="KAH6837437.1"/>
    </source>
</evidence>
<dbReference type="PANTHER" id="PTHR33703:SF1">
    <property type="entry name" value="WOUND-INDUCED PROTEIN 1"/>
    <property type="match status" value="1"/>
</dbReference>
<comment type="caution">
    <text evidence="2">The sequence shown here is derived from an EMBL/GenBank/DDBJ whole genome shotgun (WGS) entry which is preliminary data.</text>
</comment>
<proteinExistence type="predicted"/>
<dbReference type="SUPFAM" id="SSF54427">
    <property type="entry name" value="NTF2-like"/>
    <property type="match status" value="1"/>
</dbReference>
<keyword evidence="3" id="KW-1185">Reference proteome</keyword>
<dbReference type="Proteomes" id="UP001190926">
    <property type="component" value="Unassembled WGS sequence"/>
</dbReference>
<keyword evidence="1" id="KW-0812">Transmembrane</keyword>
<dbReference type="EMBL" id="SDAM02000018">
    <property type="protein sequence ID" value="KAH6837437.1"/>
    <property type="molecule type" value="Genomic_DNA"/>
</dbReference>
<dbReference type="Gene3D" id="3.10.450.50">
    <property type="match status" value="1"/>
</dbReference>
<name>A0AAD4JP42_PERFH</name>
<keyword evidence="1" id="KW-0472">Membrane</keyword>
<dbReference type="Pfam" id="PF07107">
    <property type="entry name" value="WI12"/>
    <property type="match status" value="1"/>
</dbReference>
<dbReference type="AlphaFoldDB" id="A0AAD4JP42"/>
<organism evidence="2 3">
    <name type="scientific">Perilla frutescens var. hirtella</name>
    <name type="common">Perilla citriodora</name>
    <name type="synonym">Perilla setoyensis</name>
    <dbReference type="NCBI Taxonomy" id="608512"/>
    <lineage>
        <taxon>Eukaryota</taxon>
        <taxon>Viridiplantae</taxon>
        <taxon>Streptophyta</taxon>
        <taxon>Embryophyta</taxon>
        <taxon>Tracheophyta</taxon>
        <taxon>Spermatophyta</taxon>
        <taxon>Magnoliopsida</taxon>
        <taxon>eudicotyledons</taxon>
        <taxon>Gunneridae</taxon>
        <taxon>Pentapetalae</taxon>
        <taxon>asterids</taxon>
        <taxon>lamiids</taxon>
        <taxon>Lamiales</taxon>
        <taxon>Lamiaceae</taxon>
        <taxon>Nepetoideae</taxon>
        <taxon>Elsholtzieae</taxon>
        <taxon>Perilla</taxon>
    </lineage>
</organism>
<evidence type="ECO:0000313" key="3">
    <source>
        <dbReference type="Proteomes" id="UP001190926"/>
    </source>
</evidence>
<evidence type="ECO:0000256" key="1">
    <source>
        <dbReference type="SAM" id="Phobius"/>
    </source>
</evidence>